<dbReference type="Gene3D" id="2.30.180.10">
    <property type="entry name" value="FAS1 domain"/>
    <property type="match status" value="1"/>
</dbReference>
<dbReference type="InterPro" id="IPR036378">
    <property type="entry name" value="FAS1_dom_sf"/>
</dbReference>
<dbReference type="Proteomes" id="UP000075398">
    <property type="component" value="Unassembled WGS sequence"/>
</dbReference>
<dbReference type="SUPFAM" id="SSF82153">
    <property type="entry name" value="FAS1 domain"/>
    <property type="match status" value="1"/>
</dbReference>
<evidence type="ECO:0000259" key="1">
    <source>
        <dbReference type="PROSITE" id="PS50213"/>
    </source>
</evidence>
<evidence type="ECO:0000313" key="3">
    <source>
        <dbReference type="Proteomes" id="UP000075398"/>
    </source>
</evidence>
<protein>
    <submittedName>
        <fullName evidence="2">Fasciclin domain protein</fullName>
    </submittedName>
</protein>
<dbReference type="AlphaFoldDB" id="A0A150IX50"/>
<comment type="caution">
    <text evidence="2">The sequence shown here is derived from an EMBL/GenBank/DDBJ whole genome shotgun (WGS) entry which is preliminary data.</text>
</comment>
<dbReference type="EMBL" id="LNGC01000095">
    <property type="protein sequence ID" value="KYC49478.1"/>
    <property type="molecule type" value="Genomic_DNA"/>
</dbReference>
<dbReference type="Pfam" id="PF02469">
    <property type="entry name" value="Fasciclin"/>
    <property type="match status" value="1"/>
</dbReference>
<dbReference type="PROSITE" id="PS50213">
    <property type="entry name" value="FAS1"/>
    <property type="match status" value="1"/>
</dbReference>
<name>A0A150IX50_9EURY</name>
<gene>
    <name evidence="2" type="ORF">AMQ22_01632</name>
</gene>
<sequence>MKNIVETAIAAGNFKTLVEAVKAADLVDVLSGPGPFTVFAPQDSAFAALPKGTVEGLLKDKAKLTEILKYHVVSGKHDLSELRKLSGMHGGLNKVKTLQGKELKITSARSTAGSDEIETVMLENAIAIKPDILCSNGICHMIDKVLIPK</sequence>
<organism evidence="2 3">
    <name type="scientific">Candidatus Methanofastidiosum methylothiophilum</name>
    <dbReference type="NCBI Taxonomy" id="1705564"/>
    <lineage>
        <taxon>Archaea</taxon>
        <taxon>Methanobacteriati</taxon>
        <taxon>Methanobacteriota</taxon>
        <taxon>Stenosarchaea group</taxon>
        <taxon>Candidatus Methanofastidiosia</taxon>
        <taxon>Candidatus Methanofastidiosales</taxon>
        <taxon>Candidatus Methanofastidiosaceae</taxon>
        <taxon>Candidatus Methanofastidiosum</taxon>
    </lineage>
</organism>
<accession>A0A150IX50</accession>
<dbReference type="GO" id="GO:0005615">
    <property type="term" value="C:extracellular space"/>
    <property type="evidence" value="ECO:0007669"/>
    <property type="project" value="TreeGrafter"/>
</dbReference>
<proteinExistence type="predicted"/>
<evidence type="ECO:0000313" key="2">
    <source>
        <dbReference type="EMBL" id="KYC49478.1"/>
    </source>
</evidence>
<dbReference type="SMART" id="SM00554">
    <property type="entry name" value="FAS1"/>
    <property type="match status" value="1"/>
</dbReference>
<reference evidence="2 3" key="1">
    <citation type="journal article" date="2016" name="ISME J.">
        <title>Chasing the elusive Euryarchaeota class WSA2: genomes reveal a uniquely fastidious methyl-reducing methanogen.</title>
        <authorList>
            <person name="Nobu M.K."/>
            <person name="Narihiro T."/>
            <person name="Kuroda K."/>
            <person name="Mei R."/>
            <person name="Liu W.T."/>
        </authorList>
    </citation>
    <scope>NUCLEOTIDE SEQUENCE [LARGE SCALE GENOMIC DNA]</scope>
    <source>
        <strain evidence="2">U1lsi0528_Bin055</strain>
    </source>
</reference>
<dbReference type="FunFam" id="2.30.180.10:FF:000014">
    <property type="entry name" value="Stabilin 1"/>
    <property type="match status" value="1"/>
</dbReference>
<dbReference type="PANTHER" id="PTHR10900">
    <property type="entry name" value="PERIOSTIN-RELATED"/>
    <property type="match status" value="1"/>
</dbReference>
<feature type="domain" description="FAS1" evidence="1">
    <location>
        <begin position="1"/>
        <end position="146"/>
    </location>
</feature>
<dbReference type="InterPro" id="IPR050904">
    <property type="entry name" value="Adhesion/Biosynth-related"/>
</dbReference>
<dbReference type="InterPro" id="IPR000782">
    <property type="entry name" value="FAS1_domain"/>
</dbReference>
<dbReference type="PANTHER" id="PTHR10900:SF77">
    <property type="entry name" value="FI19380P1"/>
    <property type="match status" value="1"/>
</dbReference>